<name>A0A0D1JJX3_9LACO</name>
<evidence type="ECO:0000313" key="1">
    <source>
        <dbReference type="EMBL" id="KIU21658.1"/>
    </source>
</evidence>
<evidence type="ECO:0000313" key="2">
    <source>
        <dbReference type="Proteomes" id="UP000032289"/>
    </source>
</evidence>
<keyword evidence="1" id="KW-0413">Isomerase</keyword>
<dbReference type="GO" id="GO:0016853">
    <property type="term" value="F:isomerase activity"/>
    <property type="evidence" value="ECO:0007669"/>
    <property type="project" value="UniProtKB-KW"/>
</dbReference>
<accession>A0A0D1JJX3</accession>
<dbReference type="AlphaFoldDB" id="A0A0D1JJX3"/>
<dbReference type="SUPFAM" id="SSF51658">
    <property type="entry name" value="Xylose isomerase-like"/>
    <property type="match status" value="1"/>
</dbReference>
<sequence length="248" mass="27268">MAKLFLNTWIFEDAVKQGRTQAELVAQVKDLGADGIEVRREYFHDLATELTAVREAATAADLAVALSIPDELFVNGAVNEKLPQYIAEIQTLGAVKAKFNLGDYANFTGDLATAFKDWPADITINIENDQTALSGHLEPIHAFLQDAKSAGVEIGYVYDLGNWAFTKGDAVKSAELLAPYTDYVHFKNAADTDNGLIVTTDLSEGLFDWEAIYKLFDKTVDVALEFPMATNEQIAAQVTMLRHAMEAR</sequence>
<dbReference type="Gene3D" id="3.20.20.150">
    <property type="entry name" value="Divalent-metal-dependent TIM barrel enzymes"/>
    <property type="match status" value="1"/>
</dbReference>
<organism evidence="1 2">
    <name type="scientific">Weissella cibaria</name>
    <dbReference type="NCBI Taxonomy" id="137591"/>
    <lineage>
        <taxon>Bacteria</taxon>
        <taxon>Bacillati</taxon>
        <taxon>Bacillota</taxon>
        <taxon>Bacilli</taxon>
        <taxon>Lactobacillales</taxon>
        <taxon>Lactobacillaceae</taxon>
        <taxon>Weissella</taxon>
    </lineage>
</organism>
<proteinExistence type="predicted"/>
<reference evidence="1" key="1">
    <citation type="journal article" date="2015" name="Microbiology (Mosc.)">
        <title>Genomics of the Weissella cibaria species with an examination of its metabolic traits.</title>
        <authorList>
            <person name="Lynch K.M."/>
            <person name="Lucid A."/>
            <person name="Arendt E.K."/>
            <person name="Sleator R.D."/>
            <person name="Lucey B."/>
            <person name="Coffey A."/>
        </authorList>
    </citation>
    <scope>NUCLEOTIDE SEQUENCE [LARGE SCALE GENOMIC DNA]</scope>
    <source>
        <strain evidence="1">AB3b</strain>
    </source>
</reference>
<dbReference type="EMBL" id="JWHT01000047">
    <property type="protein sequence ID" value="KIU21658.1"/>
    <property type="molecule type" value="Genomic_DNA"/>
</dbReference>
<dbReference type="InterPro" id="IPR036237">
    <property type="entry name" value="Xyl_isomerase-like_sf"/>
</dbReference>
<protein>
    <submittedName>
        <fullName evidence="1">Xylose isomerase-like TIM barrel</fullName>
    </submittedName>
</protein>
<dbReference type="RefSeq" id="WP_043941682.1">
    <property type="nucleotide sequence ID" value="NZ_JWHT01000047.1"/>
</dbReference>
<gene>
    <name evidence="1" type="ORF">ab3b_01903</name>
</gene>
<dbReference type="PATRIC" id="fig|137591.24.peg.1846"/>
<comment type="caution">
    <text evidence="1">The sequence shown here is derived from an EMBL/GenBank/DDBJ whole genome shotgun (WGS) entry which is preliminary data.</text>
</comment>
<dbReference type="Proteomes" id="UP000032289">
    <property type="component" value="Unassembled WGS sequence"/>
</dbReference>